<evidence type="ECO:0000259" key="5">
    <source>
        <dbReference type="PROSITE" id="PS50305"/>
    </source>
</evidence>
<keyword evidence="2" id="KW-0808">Transferase</keyword>
<evidence type="ECO:0000256" key="1">
    <source>
        <dbReference type="ARBA" id="ARBA00012928"/>
    </source>
</evidence>
<dbReference type="GO" id="GO:0017136">
    <property type="term" value="F:histone deacetylase activity, NAD-dependent"/>
    <property type="evidence" value="ECO:0007669"/>
    <property type="project" value="TreeGrafter"/>
</dbReference>
<sequence>MKKIVFLTGAGMSVESGFKTFRGNDGLWEDYPVEQVATHEGWIANPTLVNNFYNNLRKKLYAAKPNEGHRLIKELEKDYDVTVITQNVDDLHEKAGSLKVIHLHGELTKICSSKAPYDSRYIKKLPEDNCEVAPGTLAEDGSLLRPFIVFFGESVPMIEPAAEVVAQADILVIIGTSLVVYPAAGLVQYTRPGTPIYLIDPDDTSAHASGRLTHIKKGASEGMKELIKLL</sequence>
<gene>
    <name evidence="6" type="ORF">HMPREF0661_03680</name>
</gene>
<dbReference type="PANTHER" id="PTHR11085">
    <property type="entry name" value="NAD-DEPENDENT PROTEIN DEACYLASE SIRTUIN-5, MITOCHONDRIAL-RELATED"/>
    <property type="match status" value="1"/>
</dbReference>
<evidence type="ECO:0000256" key="3">
    <source>
        <dbReference type="ARBA" id="ARBA00023027"/>
    </source>
</evidence>
<dbReference type="PROSITE" id="PS50305">
    <property type="entry name" value="SIRTUIN"/>
    <property type="match status" value="1"/>
</dbReference>
<dbReference type="Proteomes" id="UP000029578">
    <property type="component" value="Unassembled WGS sequence"/>
</dbReference>
<proteinExistence type="predicted"/>
<dbReference type="InterPro" id="IPR003000">
    <property type="entry name" value="Sirtuin"/>
</dbReference>
<organism evidence="6 7">
    <name type="scientific">Prevotella melaninogenica DNF00666</name>
    <dbReference type="NCBI Taxonomy" id="1401073"/>
    <lineage>
        <taxon>Bacteria</taxon>
        <taxon>Pseudomonadati</taxon>
        <taxon>Bacteroidota</taxon>
        <taxon>Bacteroidia</taxon>
        <taxon>Bacteroidales</taxon>
        <taxon>Prevotellaceae</taxon>
        <taxon>Prevotella</taxon>
    </lineage>
</organism>
<evidence type="ECO:0000313" key="6">
    <source>
        <dbReference type="EMBL" id="KGF51212.1"/>
    </source>
</evidence>
<dbReference type="Gene3D" id="3.40.50.1220">
    <property type="entry name" value="TPP-binding domain"/>
    <property type="match status" value="1"/>
</dbReference>
<protein>
    <recommendedName>
        <fullName evidence="1">protein acetyllysine N-acetyltransferase</fullName>
        <ecNumber evidence="1">2.3.1.286</ecNumber>
    </recommendedName>
</protein>
<dbReference type="InterPro" id="IPR050134">
    <property type="entry name" value="NAD-dep_sirtuin_deacylases"/>
</dbReference>
<name>A0A096C8I0_9BACT</name>
<dbReference type="InterPro" id="IPR029035">
    <property type="entry name" value="DHS-like_NAD/FAD-binding_dom"/>
</dbReference>
<dbReference type="AlphaFoldDB" id="A0A096C8I0"/>
<dbReference type="RefSeq" id="WP_036863184.1">
    <property type="nucleotide sequence ID" value="NZ_JRNS01000225.1"/>
</dbReference>
<dbReference type="GO" id="GO:0070403">
    <property type="term" value="F:NAD+ binding"/>
    <property type="evidence" value="ECO:0007669"/>
    <property type="project" value="InterPro"/>
</dbReference>
<dbReference type="EMBL" id="JRNS01000225">
    <property type="protein sequence ID" value="KGF51212.1"/>
    <property type="molecule type" value="Genomic_DNA"/>
</dbReference>
<reference evidence="6 7" key="1">
    <citation type="submission" date="2014-07" db="EMBL/GenBank/DDBJ databases">
        <authorList>
            <person name="McCorrison J."/>
            <person name="Sanka R."/>
            <person name="Torralba M."/>
            <person name="Gillis M."/>
            <person name="Haft D.H."/>
            <person name="Methe B."/>
            <person name="Sutton G."/>
            <person name="Nelson K.E."/>
        </authorList>
    </citation>
    <scope>NUCLEOTIDE SEQUENCE [LARGE SCALE GENOMIC DNA]</scope>
    <source>
        <strain evidence="6 7">DNF00666</strain>
    </source>
</reference>
<evidence type="ECO:0000313" key="7">
    <source>
        <dbReference type="Proteomes" id="UP000029578"/>
    </source>
</evidence>
<comment type="caution">
    <text evidence="4">Lacks conserved residue(s) required for the propagation of feature annotation.</text>
</comment>
<keyword evidence="3" id="KW-0520">NAD</keyword>
<dbReference type="Pfam" id="PF02146">
    <property type="entry name" value="SIR2"/>
    <property type="match status" value="1"/>
</dbReference>
<feature type="domain" description="Deacetylase sirtuin-type" evidence="5">
    <location>
        <begin position="1"/>
        <end position="230"/>
    </location>
</feature>
<comment type="caution">
    <text evidence="6">The sequence shown here is derived from an EMBL/GenBank/DDBJ whole genome shotgun (WGS) entry which is preliminary data.</text>
</comment>
<dbReference type="SUPFAM" id="SSF52467">
    <property type="entry name" value="DHS-like NAD/FAD-binding domain"/>
    <property type="match status" value="1"/>
</dbReference>
<dbReference type="EC" id="2.3.1.286" evidence="1"/>
<evidence type="ECO:0000256" key="2">
    <source>
        <dbReference type="ARBA" id="ARBA00022679"/>
    </source>
</evidence>
<dbReference type="Gene3D" id="3.30.1600.10">
    <property type="entry name" value="SIR2/SIRT2 'Small Domain"/>
    <property type="match status" value="1"/>
</dbReference>
<evidence type="ECO:0000256" key="4">
    <source>
        <dbReference type="PROSITE-ProRule" id="PRU00236"/>
    </source>
</evidence>
<dbReference type="InterPro" id="IPR026590">
    <property type="entry name" value="Ssirtuin_cat_dom"/>
</dbReference>
<dbReference type="PANTHER" id="PTHR11085:SF4">
    <property type="entry name" value="NAD-DEPENDENT PROTEIN DEACYLASE"/>
    <property type="match status" value="1"/>
</dbReference>
<accession>A0A096C8I0</accession>
<dbReference type="InterPro" id="IPR026591">
    <property type="entry name" value="Sirtuin_cat_small_dom_sf"/>
</dbReference>